<dbReference type="EMBL" id="BAAANL010000012">
    <property type="protein sequence ID" value="GAA1876083.1"/>
    <property type="molecule type" value="Genomic_DNA"/>
</dbReference>
<dbReference type="InterPro" id="IPR050426">
    <property type="entry name" value="Glycosyltransferase_28"/>
</dbReference>
<dbReference type="Proteomes" id="UP001501094">
    <property type="component" value="Unassembled WGS sequence"/>
</dbReference>
<protein>
    <submittedName>
        <fullName evidence="3">Glycosyltransferase</fullName>
    </submittedName>
</protein>
<evidence type="ECO:0000313" key="4">
    <source>
        <dbReference type="Proteomes" id="UP001501094"/>
    </source>
</evidence>
<keyword evidence="4" id="KW-1185">Reference proteome</keyword>
<dbReference type="InterPro" id="IPR010610">
    <property type="entry name" value="EryCIII-like_C"/>
</dbReference>
<dbReference type="PANTHER" id="PTHR48050:SF13">
    <property type="entry name" value="STEROL 3-BETA-GLUCOSYLTRANSFERASE UGT80A2"/>
    <property type="match status" value="1"/>
</dbReference>
<feature type="domain" description="Glycosyltransferase family 28 N-terminal" evidence="1">
    <location>
        <begin position="10"/>
        <end position="140"/>
    </location>
</feature>
<comment type="caution">
    <text evidence="3">The sequence shown here is derived from an EMBL/GenBank/DDBJ whole genome shotgun (WGS) entry which is preliminary data.</text>
</comment>
<dbReference type="CDD" id="cd03784">
    <property type="entry name" value="GT1_Gtf-like"/>
    <property type="match status" value="1"/>
</dbReference>
<dbReference type="RefSeq" id="WP_344106474.1">
    <property type="nucleotide sequence ID" value="NZ_BAAANL010000012.1"/>
</dbReference>
<reference evidence="3 4" key="1">
    <citation type="journal article" date="2019" name="Int. J. Syst. Evol. Microbiol.">
        <title>The Global Catalogue of Microorganisms (GCM) 10K type strain sequencing project: providing services to taxonomists for standard genome sequencing and annotation.</title>
        <authorList>
            <consortium name="The Broad Institute Genomics Platform"/>
            <consortium name="The Broad Institute Genome Sequencing Center for Infectious Disease"/>
            <person name="Wu L."/>
            <person name="Ma J."/>
        </authorList>
    </citation>
    <scope>NUCLEOTIDE SEQUENCE [LARGE SCALE GENOMIC DNA]</scope>
    <source>
        <strain evidence="3 4">JCM 14326</strain>
    </source>
</reference>
<evidence type="ECO:0000313" key="3">
    <source>
        <dbReference type="EMBL" id="GAA1876083.1"/>
    </source>
</evidence>
<organism evidence="3 4">
    <name type="scientific">Myceligenerans crystallogenes</name>
    <dbReference type="NCBI Taxonomy" id="316335"/>
    <lineage>
        <taxon>Bacteria</taxon>
        <taxon>Bacillati</taxon>
        <taxon>Actinomycetota</taxon>
        <taxon>Actinomycetes</taxon>
        <taxon>Micrococcales</taxon>
        <taxon>Promicromonosporaceae</taxon>
        <taxon>Myceligenerans</taxon>
    </lineage>
</organism>
<accession>A0ABN2NMN3</accession>
<dbReference type="InterPro" id="IPR004276">
    <property type="entry name" value="GlycoTrans_28_N"/>
</dbReference>
<gene>
    <name evidence="3" type="ORF">GCM10009751_39740</name>
</gene>
<dbReference type="PANTHER" id="PTHR48050">
    <property type="entry name" value="STEROL 3-BETA-GLUCOSYLTRANSFERASE"/>
    <property type="match status" value="1"/>
</dbReference>
<dbReference type="Pfam" id="PF06722">
    <property type="entry name" value="EryCIII-like_C"/>
    <property type="match status" value="1"/>
</dbReference>
<name>A0ABN2NMN3_9MICO</name>
<sequence>MRQPGMHALIMSFGTRGDIQPYAALAGALARAGHDVTLAVPDAFADLVPHDGPGTVTHHPAGSGMLRLLREIMPELSGPRDALRTLGIMTSAMRELNTECWAAARAARPDVVVYHPKTLAGPHIAEALGVPGVLSLPLPYYTPTRAHPMPFFGGRSFGGRGNRASYALNRMSGIMYGGMINDFRRQIGLGRIGRLADPLKNLDGSPVHTLYPYSRHILPVPADYPESAHVTGYWFLDHEGVDGGGWEPPAQLADFLATGPAPVYVGFGSMGFGKGADQRRDAVLTALKANGLRGIVATGWGGITPGESGSDDVLVIEGAPHDWLFPRVAAVVHHGGAGSTAAGLRAGRPTLVVPFLGDQPFWGARVHAIGAGPEPLAANRLARGLAGRLGDLTGTTSYSHRAAEVGAAIRHEDGLGAGVRVMEQIAGVTATDTSSGR</sequence>
<dbReference type="Gene3D" id="3.40.50.2000">
    <property type="entry name" value="Glycogen Phosphorylase B"/>
    <property type="match status" value="2"/>
</dbReference>
<evidence type="ECO:0000259" key="2">
    <source>
        <dbReference type="Pfam" id="PF06722"/>
    </source>
</evidence>
<proteinExistence type="predicted"/>
<dbReference type="InterPro" id="IPR002213">
    <property type="entry name" value="UDP_glucos_trans"/>
</dbReference>
<dbReference type="Pfam" id="PF03033">
    <property type="entry name" value="Glyco_transf_28"/>
    <property type="match status" value="1"/>
</dbReference>
<feature type="domain" description="Erythromycin biosynthesis protein CIII-like C-terminal" evidence="2">
    <location>
        <begin position="312"/>
        <end position="405"/>
    </location>
</feature>
<evidence type="ECO:0000259" key="1">
    <source>
        <dbReference type="Pfam" id="PF03033"/>
    </source>
</evidence>
<dbReference type="SUPFAM" id="SSF53756">
    <property type="entry name" value="UDP-Glycosyltransferase/glycogen phosphorylase"/>
    <property type="match status" value="1"/>
</dbReference>